<gene>
    <name evidence="7" type="ORF">ABFB10_19835</name>
</gene>
<dbReference type="AlphaFoldDB" id="A0AAW9SVB9"/>
<keyword evidence="3 5" id="KW-0949">S-adenosyl-L-methionine</keyword>
<dbReference type="PANTHER" id="PTHR22807">
    <property type="entry name" value="NOP2 YEAST -RELATED NOL1/NOP2/FMU SUN DOMAIN-CONTAINING"/>
    <property type="match status" value="1"/>
</dbReference>
<sequence length="384" mass="40260">MTPAARVQTAIEILDRIALGVPAEKALTTWGRRARFAGSGDRAAVRDHVFDVLRRWRSTAALGGGDSGRARMLGLLRMQEAAPEALFSGDRHAPAPLTEAEQVAGQTPEGAAALDLPDWLAERFRASLGARAGAVAEALRHRADVFLRVNLLRGDLTAALAALSGEGITAEPHDLSPTALRVTEGARRIARSQAYLSGLVELQDAASQAVVDALPLTPGARVLDFCAGGGGKTLALAARLGGSPVEAHDADPARMKDLPGRADRAGAAVRLRAAPAGSYDLVLCDVPCSGSGAWRRAPEGKWRLTPDALQAVCREQAAILETCAGLVAPGGHLAYATCSVLQEENAARIAAFTADHPAWTAITERQFLPQDGGDGFYVAVLTRR</sequence>
<accession>A0AAW9SVB9</accession>
<dbReference type="EMBL" id="JBDNCH010000002">
    <property type="protein sequence ID" value="MEN9062898.1"/>
    <property type="molecule type" value="Genomic_DNA"/>
</dbReference>
<evidence type="ECO:0000313" key="8">
    <source>
        <dbReference type="Proteomes" id="UP001428774"/>
    </source>
</evidence>
<dbReference type="Gene3D" id="3.40.50.150">
    <property type="entry name" value="Vaccinia Virus protein VP39"/>
    <property type="match status" value="1"/>
</dbReference>
<evidence type="ECO:0000256" key="3">
    <source>
        <dbReference type="ARBA" id="ARBA00022691"/>
    </source>
</evidence>
<keyword evidence="8" id="KW-1185">Reference proteome</keyword>
<evidence type="ECO:0000259" key="6">
    <source>
        <dbReference type="PROSITE" id="PS51686"/>
    </source>
</evidence>
<dbReference type="InterPro" id="IPR054728">
    <property type="entry name" value="RsmB-like_ferredoxin"/>
</dbReference>
<dbReference type="InterPro" id="IPR023267">
    <property type="entry name" value="RCMT"/>
</dbReference>
<dbReference type="PANTHER" id="PTHR22807:SF53">
    <property type="entry name" value="RIBOSOMAL RNA SMALL SUBUNIT METHYLTRANSFERASE B-RELATED"/>
    <property type="match status" value="1"/>
</dbReference>
<name>A0AAW9SVB9_9RHOB</name>
<organism evidence="7 8">
    <name type="scientific">Ponticoccus litoralis</name>
    <dbReference type="NCBI Taxonomy" id="422297"/>
    <lineage>
        <taxon>Bacteria</taxon>
        <taxon>Pseudomonadati</taxon>
        <taxon>Pseudomonadota</taxon>
        <taxon>Alphaproteobacteria</taxon>
        <taxon>Rhodobacterales</taxon>
        <taxon>Roseobacteraceae</taxon>
        <taxon>Ponticoccus</taxon>
    </lineage>
</organism>
<evidence type="ECO:0000256" key="5">
    <source>
        <dbReference type="PROSITE-ProRule" id="PRU01023"/>
    </source>
</evidence>
<dbReference type="Proteomes" id="UP001428774">
    <property type="component" value="Unassembled WGS sequence"/>
</dbReference>
<dbReference type="InterPro" id="IPR029063">
    <property type="entry name" value="SAM-dependent_MTases_sf"/>
</dbReference>
<dbReference type="Gene3D" id="3.30.70.1170">
    <property type="entry name" value="Sun protein, domain 3"/>
    <property type="match status" value="1"/>
</dbReference>
<dbReference type="GO" id="GO:0003723">
    <property type="term" value="F:RNA binding"/>
    <property type="evidence" value="ECO:0007669"/>
    <property type="project" value="UniProtKB-UniRule"/>
</dbReference>
<dbReference type="PRINTS" id="PR02008">
    <property type="entry name" value="RCMTFAMILY"/>
</dbReference>
<feature type="binding site" evidence="5">
    <location>
        <position position="249"/>
    </location>
    <ligand>
        <name>S-adenosyl-L-methionine</name>
        <dbReference type="ChEBI" id="CHEBI:59789"/>
    </ligand>
</feature>
<keyword evidence="4 5" id="KW-0694">RNA-binding</keyword>
<comment type="caution">
    <text evidence="7">The sequence shown here is derived from an EMBL/GenBank/DDBJ whole genome shotgun (WGS) entry which is preliminary data.</text>
</comment>
<comment type="caution">
    <text evidence="5">Lacks conserved residue(s) required for the propagation of feature annotation.</text>
</comment>
<dbReference type="GO" id="GO:0001510">
    <property type="term" value="P:RNA methylation"/>
    <property type="evidence" value="ECO:0007669"/>
    <property type="project" value="InterPro"/>
</dbReference>
<reference evidence="7 8" key="1">
    <citation type="submission" date="2024-05" db="EMBL/GenBank/DDBJ databases">
        <title>Genome sequence of Ponticoccus litoralis KCCM 90028.</title>
        <authorList>
            <person name="Kim J.M."/>
            <person name="Lee J.K."/>
            <person name="Choi B.J."/>
            <person name="Bayburt H."/>
            <person name="Baek J.H."/>
            <person name="Jeon C.O."/>
        </authorList>
    </citation>
    <scope>NUCLEOTIDE SEQUENCE [LARGE SCALE GENOMIC DNA]</scope>
    <source>
        <strain evidence="7 8">KCCM 90028</strain>
    </source>
</reference>
<dbReference type="RefSeq" id="WP_347167829.1">
    <property type="nucleotide sequence ID" value="NZ_JBDNCH010000002.1"/>
</dbReference>
<dbReference type="SUPFAM" id="SSF53335">
    <property type="entry name" value="S-adenosyl-L-methionine-dependent methyltransferases"/>
    <property type="match status" value="1"/>
</dbReference>
<keyword evidence="1 5" id="KW-0489">Methyltransferase</keyword>
<dbReference type="Pfam" id="PF01189">
    <property type="entry name" value="Methyltr_RsmB-F"/>
    <property type="match status" value="1"/>
</dbReference>
<dbReference type="GO" id="GO:0008173">
    <property type="term" value="F:RNA methyltransferase activity"/>
    <property type="evidence" value="ECO:0007669"/>
    <property type="project" value="InterPro"/>
</dbReference>
<protein>
    <submittedName>
        <fullName evidence="7">RsmB/NOP family class I SAM-dependent RNA methyltransferase</fullName>
        <ecNumber evidence="7">2.1.1.-</ecNumber>
    </submittedName>
</protein>
<dbReference type="InterPro" id="IPR049560">
    <property type="entry name" value="MeTrfase_RsmB-F_NOP2_cat"/>
</dbReference>
<dbReference type="PROSITE" id="PS51686">
    <property type="entry name" value="SAM_MT_RSMB_NOP"/>
    <property type="match status" value="1"/>
</dbReference>
<evidence type="ECO:0000256" key="4">
    <source>
        <dbReference type="ARBA" id="ARBA00022884"/>
    </source>
</evidence>
<dbReference type="Pfam" id="PF22458">
    <property type="entry name" value="RsmF-B_ferredox"/>
    <property type="match status" value="1"/>
</dbReference>
<feature type="domain" description="SAM-dependent MTase RsmB/NOP-type" evidence="6">
    <location>
        <begin position="135"/>
        <end position="384"/>
    </location>
</feature>
<comment type="similarity">
    <text evidence="5">Belongs to the class I-like SAM-binding methyltransferase superfamily. RsmB/NOP family.</text>
</comment>
<keyword evidence="2 5" id="KW-0808">Transferase</keyword>
<dbReference type="InterPro" id="IPR001678">
    <property type="entry name" value="MeTrfase_RsmB-F_NOP2_dom"/>
</dbReference>
<feature type="binding site" evidence="5">
    <location>
        <position position="285"/>
    </location>
    <ligand>
        <name>S-adenosyl-L-methionine</name>
        <dbReference type="ChEBI" id="CHEBI:59789"/>
    </ligand>
</feature>
<dbReference type="CDD" id="cd02440">
    <property type="entry name" value="AdoMet_MTases"/>
    <property type="match status" value="1"/>
</dbReference>
<evidence type="ECO:0000256" key="2">
    <source>
        <dbReference type="ARBA" id="ARBA00022679"/>
    </source>
</evidence>
<proteinExistence type="inferred from homology"/>
<evidence type="ECO:0000256" key="1">
    <source>
        <dbReference type="ARBA" id="ARBA00022603"/>
    </source>
</evidence>
<feature type="active site" description="Nucleophile" evidence="5">
    <location>
        <position position="338"/>
    </location>
</feature>
<evidence type="ECO:0000313" key="7">
    <source>
        <dbReference type="EMBL" id="MEN9062898.1"/>
    </source>
</evidence>
<dbReference type="EC" id="2.1.1.-" evidence="7"/>